<evidence type="ECO:0000313" key="3">
    <source>
        <dbReference type="Proteomes" id="UP000293347"/>
    </source>
</evidence>
<organism evidence="2 3">
    <name type="scientific">Pedobacter psychroterrae</name>
    <dbReference type="NCBI Taxonomy" id="2530453"/>
    <lineage>
        <taxon>Bacteria</taxon>
        <taxon>Pseudomonadati</taxon>
        <taxon>Bacteroidota</taxon>
        <taxon>Sphingobacteriia</taxon>
        <taxon>Sphingobacteriales</taxon>
        <taxon>Sphingobacteriaceae</taxon>
        <taxon>Pedobacter</taxon>
    </lineage>
</organism>
<accession>A0A4R0N9C1</accession>
<feature type="region of interest" description="Disordered" evidence="1">
    <location>
        <begin position="304"/>
        <end position="329"/>
    </location>
</feature>
<dbReference type="EMBL" id="SJSL01000010">
    <property type="protein sequence ID" value="TCC96788.1"/>
    <property type="molecule type" value="Genomic_DNA"/>
</dbReference>
<sequence>MFINITASETGNNKGSSGALVNYLEKENQMQTEKGRALGQENWFNGSDNQIRRQEVRMKIDRNIAKLGRNDSKFFLVNISPSQKELAHLYEKFGEAGAKEKLKEFAVKIMDGYAKNFKRTGIDSNRDLLWFGKAENYRYYKHTDREVKDGTRQTGERKEGRQMHIQIIVSRKDISNTIKLSPQNTSKGKNTAHSAKLGQFDRTAFKQIGEILFDEFFGFDRGLKDTLSYANTMKNGTTAQKAQMQVLRDISLSQHERLDIINDLSKGVADGLFENIGQMIDATAQKGSDLLVALMEPVYVASETNPIEEAEKRRRKKKENLDQSQGLSR</sequence>
<evidence type="ECO:0000256" key="1">
    <source>
        <dbReference type="SAM" id="MobiDB-lite"/>
    </source>
</evidence>
<dbReference type="Proteomes" id="UP000293347">
    <property type="component" value="Unassembled WGS sequence"/>
</dbReference>
<proteinExistence type="predicted"/>
<dbReference type="RefSeq" id="WP_131598022.1">
    <property type="nucleotide sequence ID" value="NZ_SJSL01000010.1"/>
</dbReference>
<gene>
    <name evidence="2" type="ORF">EZ437_20570</name>
</gene>
<reference evidence="2 3" key="1">
    <citation type="submission" date="2019-02" db="EMBL/GenBank/DDBJ databases">
        <title>Pedobacter sp. RP-1-14 sp. nov., isolated from Arctic soil.</title>
        <authorList>
            <person name="Dahal R.H."/>
        </authorList>
    </citation>
    <scope>NUCLEOTIDE SEQUENCE [LARGE SCALE GENOMIC DNA]</scope>
    <source>
        <strain evidence="2 3">RP-1-14</strain>
    </source>
</reference>
<dbReference type="AlphaFoldDB" id="A0A4R0N9C1"/>
<dbReference type="OrthoDB" id="1404627at2"/>
<protein>
    <submittedName>
        <fullName evidence="2">Molybdopterin-guanine dinucleotide biosynthesis protein MobB</fullName>
    </submittedName>
</protein>
<dbReference type="InterPro" id="IPR043766">
    <property type="entry name" value="BfmA-like"/>
</dbReference>
<name>A0A4R0N9C1_9SPHI</name>
<keyword evidence="3" id="KW-1185">Reference proteome</keyword>
<evidence type="ECO:0000313" key="2">
    <source>
        <dbReference type="EMBL" id="TCC96788.1"/>
    </source>
</evidence>
<dbReference type="Pfam" id="PF18976">
    <property type="entry name" value="DUF5712"/>
    <property type="match status" value="1"/>
</dbReference>
<comment type="caution">
    <text evidence="2">The sequence shown here is derived from an EMBL/GenBank/DDBJ whole genome shotgun (WGS) entry which is preliminary data.</text>
</comment>